<feature type="transmembrane region" description="Helical" evidence="6">
    <location>
        <begin position="200"/>
        <end position="223"/>
    </location>
</feature>
<evidence type="ECO:0000256" key="2">
    <source>
        <dbReference type="ARBA" id="ARBA00022475"/>
    </source>
</evidence>
<dbReference type="GO" id="GO:0005886">
    <property type="term" value="C:plasma membrane"/>
    <property type="evidence" value="ECO:0007669"/>
    <property type="project" value="UniProtKB-SubCell"/>
</dbReference>
<dbReference type="PANTHER" id="PTHR30213">
    <property type="entry name" value="INNER MEMBRANE PROTEIN YHJD"/>
    <property type="match status" value="1"/>
</dbReference>
<evidence type="ECO:0000256" key="6">
    <source>
        <dbReference type="SAM" id="Phobius"/>
    </source>
</evidence>
<keyword evidence="3 6" id="KW-0812">Transmembrane</keyword>
<evidence type="ECO:0000313" key="8">
    <source>
        <dbReference type="Proteomes" id="UP000011531"/>
    </source>
</evidence>
<keyword evidence="2" id="KW-1003">Cell membrane</keyword>
<evidence type="ECO:0000256" key="3">
    <source>
        <dbReference type="ARBA" id="ARBA00022692"/>
    </source>
</evidence>
<feature type="transmembrane region" description="Helical" evidence="6">
    <location>
        <begin position="29"/>
        <end position="51"/>
    </location>
</feature>
<keyword evidence="5 6" id="KW-0472">Membrane</keyword>
<dbReference type="PANTHER" id="PTHR30213:SF0">
    <property type="entry name" value="UPF0761 MEMBRANE PROTEIN YIHY"/>
    <property type="match status" value="1"/>
</dbReference>
<organism evidence="7 8">
    <name type="scientific">Natronococcus jeotgali DSM 18795</name>
    <dbReference type="NCBI Taxonomy" id="1227498"/>
    <lineage>
        <taxon>Archaea</taxon>
        <taxon>Methanobacteriati</taxon>
        <taxon>Methanobacteriota</taxon>
        <taxon>Stenosarchaea group</taxon>
        <taxon>Halobacteria</taxon>
        <taxon>Halobacteriales</taxon>
        <taxon>Natrialbaceae</taxon>
        <taxon>Natronococcus</taxon>
    </lineage>
</organism>
<feature type="transmembrane region" description="Helical" evidence="6">
    <location>
        <begin position="167"/>
        <end position="188"/>
    </location>
</feature>
<dbReference type="PIRSF" id="PIRSF035875">
    <property type="entry name" value="RNase_BN"/>
    <property type="match status" value="1"/>
</dbReference>
<sequence>MDTQSALAQAKLVKAVFSEKNVTFLAGSIAYSAFVSLVPLLMFVLLAVSFVDPSLQQRVIEVATSNVSQSVGGVIEVMIEQQSDAGAGSTLSASIIGILTLVWGALKVFRGIDTAFSEIYETTARESFVGQVKNGLVMLLTLTLGILAMVVATSVVAFFSFVPFVGLVVPLLLVACLVVAFFPMYYLFPEIDVEPRDVLPGTLVGAVGWALLQVLFQMYASLAGDESNLIASILLLVTWLYFSGVVLLLGAVVNAVLVGRASDVVDAAVDPAATDRA</sequence>
<dbReference type="OrthoDB" id="204872at2157"/>
<evidence type="ECO:0000256" key="1">
    <source>
        <dbReference type="ARBA" id="ARBA00004651"/>
    </source>
</evidence>
<comment type="caution">
    <text evidence="7">The sequence shown here is derived from an EMBL/GenBank/DDBJ whole genome shotgun (WGS) entry which is preliminary data.</text>
</comment>
<dbReference type="EMBL" id="AOIA01000017">
    <property type="protein sequence ID" value="ELY66484.1"/>
    <property type="molecule type" value="Genomic_DNA"/>
</dbReference>
<gene>
    <name evidence="7" type="ORF">C492_01129</name>
</gene>
<feature type="transmembrane region" description="Helical" evidence="6">
    <location>
        <begin position="229"/>
        <end position="253"/>
    </location>
</feature>
<comment type="subcellular location">
    <subcellularLocation>
        <location evidence="1">Cell membrane</location>
        <topology evidence="1">Multi-pass membrane protein</topology>
    </subcellularLocation>
</comment>
<dbReference type="Proteomes" id="UP000011531">
    <property type="component" value="Unassembled WGS sequence"/>
</dbReference>
<evidence type="ECO:0000256" key="4">
    <source>
        <dbReference type="ARBA" id="ARBA00022989"/>
    </source>
</evidence>
<protein>
    <submittedName>
        <fullName evidence="7">Ribonuclease BN</fullName>
    </submittedName>
</protein>
<feature type="transmembrane region" description="Helical" evidence="6">
    <location>
        <begin position="135"/>
        <end position="161"/>
    </location>
</feature>
<name>L9XXC9_9EURY</name>
<dbReference type="RefSeq" id="WP_008419708.1">
    <property type="nucleotide sequence ID" value="NZ_AOIA01000017.1"/>
</dbReference>
<accession>L9XXC9</accession>
<dbReference type="NCBIfam" id="TIGR00765">
    <property type="entry name" value="yihY_not_rbn"/>
    <property type="match status" value="1"/>
</dbReference>
<dbReference type="AlphaFoldDB" id="L9XXC9"/>
<keyword evidence="4 6" id="KW-1133">Transmembrane helix</keyword>
<evidence type="ECO:0000256" key="5">
    <source>
        <dbReference type="ARBA" id="ARBA00023136"/>
    </source>
</evidence>
<dbReference type="Pfam" id="PF03631">
    <property type="entry name" value="Virul_fac_BrkB"/>
    <property type="match status" value="1"/>
</dbReference>
<keyword evidence="8" id="KW-1185">Reference proteome</keyword>
<dbReference type="InterPro" id="IPR017039">
    <property type="entry name" value="Virul_fac_BrkB"/>
</dbReference>
<proteinExistence type="predicted"/>
<reference evidence="7 8" key="1">
    <citation type="journal article" date="2014" name="PLoS Genet.">
        <title>Phylogenetically driven sequencing of extremely halophilic archaea reveals strategies for static and dynamic osmo-response.</title>
        <authorList>
            <person name="Becker E.A."/>
            <person name="Seitzer P.M."/>
            <person name="Tritt A."/>
            <person name="Larsen D."/>
            <person name="Krusor M."/>
            <person name="Yao A.I."/>
            <person name="Wu D."/>
            <person name="Madern D."/>
            <person name="Eisen J.A."/>
            <person name="Darling A.E."/>
            <person name="Facciotti M.T."/>
        </authorList>
    </citation>
    <scope>NUCLEOTIDE SEQUENCE [LARGE SCALE GENOMIC DNA]</scope>
    <source>
        <strain evidence="7 8">DSM 18795</strain>
    </source>
</reference>
<evidence type="ECO:0000313" key="7">
    <source>
        <dbReference type="EMBL" id="ELY66484.1"/>
    </source>
</evidence>